<evidence type="ECO:0000313" key="8">
    <source>
        <dbReference type="RefSeq" id="XP_033796714.1"/>
    </source>
</evidence>
<dbReference type="InterPro" id="IPR029627">
    <property type="entry name" value="CCSER"/>
</dbReference>
<evidence type="ECO:0000256" key="4">
    <source>
        <dbReference type="SAM" id="MobiDB-lite"/>
    </source>
</evidence>
<evidence type="ECO:0000313" key="10">
    <source>
        <dbReference type="RefSeq" id="XP_033796716.1"/>
    </source>
</evidence>
<dbReference type="RefSeq" id="XP_033796715.1">
    <property type="nucleotide sequence ID" value="XM_033940824.1"/>
</dbReference>
<feature type="compositionally biased region" description="Low complexity" evidence="4">
    <location>
        <begin position="502"/>
        <end position="515"/>
    </location>
</feature>
<dbReference type="KEGG" id="gsh:117358925"/>
<evidence type="ECO:0000256" key="3">
    <source>
        <dbReference type="SAM" id="Coils"/>
    </source>
</evidence>
<dbReference type="OrthoDB" id="9948757at2759"/>
<dbReference type="GO" id="GO:0015630">
    <property type="term" value="C:microtubule cytoskeleton"/>
    <property type="evidence" value="ECO:0007669"/>
    <property type="project" value="TreeGrafter"/>
</dbReference>
<sequence length="1275" mass="140554">MEEKIHAKTSLNSKLPTFRGIKSVERLLKTMPNVPNASLVGSSNSSASKNFNKPSGIACMPSVSLTWRKSRRFQQNDQHPNKPPLYFIGKDDAKNPHPQVADDKDVSRVNLKSPSLSSKPTKQTNMLVPPLEDLNPKPLSGLSNSTKFTKGTFLRRTSFSGPNAAKSHVNGLYTNRSTTGLQRPRANSSTNRNSPKESLMQPTASIKSSSCESIVRSHSFSHSIQNSLLPTTSLTRSHSFNRAVDLTRPYQNQHINARTSQRSNLLSRSGRQSEVSNGIEPQMKSGFTRTYAAVSVSGLKKPGLPNGSGIAASFGYRMGRPSLLKSNIPLFTREIVDTKNVTTNSCIMEKTEPSMRTTCKATDKQKDIVETSRQVGDYIVCDNVDKSNTKLKSLNDDVDEISISSLSSSDKNDLSEDFSDDFIDLGSQNQILQVQPVETSPKKEMYNSDASLSFKSLAENKLSHYKTDAWVDLNLSSIQSKNESTEDSYENHQNTPDMNYREGSSLELSPSDSSDGTYMWDEEGMEPIGDIHPCGSYESSEMNSLDILNNIDSCDLEDDDLMLDVDLPEDIPYDNVRSSSMSHFERPDRNVRQQQTALWNRTTHRWSGKEHYHLGNTDHYHHDKNNMNRDPTYLELPADPVESYGMTNLYQASRNTQMSLHENTVMLDEMTLLHMVQDCTAVKTQLLKLKRLMQQNNEAGPQDIHLSMLLSSEPQEAELVYKSQTDDLLLEIKQLKEDAKKKDERIKQLEDLLTTKCKCSTESQDSKGGRRTHFERYTQTPFRRSSHPVLQYSSNTLSSTDHIQGKLIKTALIEDHSKHTDQVLHKSSYHQKQNSINYAESDPSGLSALLSTQLKIKDSEEDMLAMENQKIENNTTESGEKACNKQSDMQLVPSSIQIPTENNTVIKPEVSSAVKCQASRTKTLHLFKSNTKNALVCHIKTCSIPSQDRPVEDNDLQQHLQVPTPSQLQLNVLYLLQEQLLIANELPLQSSANNSSLRQPANSSPPRLQTPAASPPRLQTPAASPPRLQTPAASPPRLQTPAASPRQLQAPAASPRRLQAPAANPPRLQAPAASPPRLQAPAASPPRLQAPAASPRRLPAPATSPPRLPAPAASPPRLPAPAASPPRLPAPAVSPPRLPAPAVSPPRLPAPAASPPRLPAPAASPPRLPAPATSPPRLPAPATSPPCQKGIQRPKTSSLCPPNTSFSKPKHINCQIPSASICQVPRNLPSKNRTSVTKLQPQKKESMHQSQGNSLHAGEKTSCNQRSRLPKPKTQ</sequence>
<dbReference type="RefSeq" id="XP_033796716.1">
    <property type="nucleotide sequence ID" value="XM_033940825.1"/>
</dbReference>
<proteinExistence type="inferred from homology"/>
<dbReference type="RefSeq" id="XP_033796714.1">
    <property type="nucleotide sequence ID" value="XM_033940823.1"/>
</dbReference>
<dbReference type="RefSeq" id="XP_033796712.1">
    <property type="nucleotide sequence ID" value="XM_033940821.1"/>
</dbReference>
<feature type="coiled-coil region" evidence="3">
    <location>
        <begin position="725"/>
        <end position="752"/>
    </location>
</feature>
<keyword evidence="2 3" id="KW-0175">Coiled coil</keyword>
<dbReference type="CTD" id="54462"/>
<accession>A0A6P8QLF7</accession>
<feature type="compositionally biased region" description="Low complexity" evidence="4">
    <location>
        <begin position="1065"/>
        <end position="1101"/>
    </location>
</feature>
<feature type="compositionally biased region" description="Basic and acidic residues" evidence="4">
    <location>
        <begin position="89"/>
        <end position="107"/>
    </location>
</feature>
<feature type="region of interest" description="Disordered" evidence="4">
    <location>
        <begin position="992"/>
        <end position="1211"/>
    </location>
</feature>
<protein>
    <submittedName>
        <fullName evidence="6 7">Serine-rich coiled-coil domain-containing protein 2 isoform X1</fullName>
    </submittedName>
</protein>
<keyword evidence="5" id="KW-1185">Reference proteome</keyword>
<feature type="compositionally biased region" description="Polar residues" evidence="4">
    <location>
        <begin position="259"/>
        <end position="276"/>
    </location>
</feature>
<dbReference type="GO" id="GO:0001578">
    <property type="term" value="P:microtubule bundle formation"/>
    <property type="evidence" value="ECO:0007669"/>
    <property type="project" value="TreeGrafter"/>
</dbReference>
<evidence type="ECO:0000313" key="6">
    <source>
        <dbReference type="RefSeq" id="XP_033796712.1"/>
    </source>
</evidence>
<feature type="region of interest" description="Disordered" evidence="4">
    <location>
        <begin position="159"/>
        <end position="208"/>
    </location>
</feature>
<name>A0A6P8QLF7_GEOSA</name>
<feature type="region of interest" description="Disordered" evidence="4">
    <location>
        <begin position="481"/>
        <end position="515"/>
    </location>
</feature>
<feature type="region of interest" description="Disordered" evidence="4">
    <location>
        <begin position="1224"/>
        <end position="1275"/>
    </location>
</feature>
<feature type="compositionally biased region" description="Low complexity" evidence="4">
    <location>
        <begin position="111"/>
        <end position="120"/>
    </location>
</feature>
<feature type="compositionally biased region" description="Polar residues" evidence="4">
    <location>
        <begin position="172"/>
        <end position="193"/>
    </location>
</feature>
<evidence type="ECO:0000313" key="7">
    <source>
        <dbReference type="RefSeq" id="XP_033796713.1"/>
    </source>
</evidence>
<evidence type="ECO:0000313" key="5">
    <source>
        <dbReference type="Proteomes" id="UP000515159"/>
    </source>
</evidence>
<evidence type="ECO:0000313" key="9">
    <source>
        <dbReference type="RefSeq" id="XP_033796715.1"/>
    </source>
</evidence>
<dbReference type="Proteomes" id="UP000515159">
    <property type="component" value="Chromosome 4"/>
</dbReference>
<gene>
    <name evidence="6 7 8 9 10" type="primary">CCSER2</name>
</gene>
<dbReference type="AlphaFoldDB" id="A0A6P8QLF7"/>
<dbReference type="PANTHER" id="PTHR22461">
    <property type="entry name" value="SERINE-RICH COILED-COIL DOMAIN-CONTAINING PROTEIN 2-RELATED"/>
    <property type="match status" value="1"/>
</dbReference>
<reference evidence="6 7" key="1">
    <citation type="submission" date="2025-04" db="UniProtKB">
        <authorList>
            <consortium name="RefSeq"/>
        </authorList>
    </citation>
    <scope>IDENTIFICATION</scope>
</reference>
<feature type="compositionally biased region" description="Polar residues" evidence="4">
    <location>
        <begin position="1194"/>
        <end position="1207"/>
    </location>
</feature>
<feature type="region of interest" description="Disordered" evidence="4">
    <location>
        <begin position="259"/>
        <end position="282"/>
    </location>
</feature>
<feature type="compositionally biased region" description="Polar residues" evidence="4">
    <location>
        <begin position="1229"/>
        <end position="1240"/>
    </location>
</feature>
<feature type="compositionally biased region" description="Polar residues" evidence="4">
    <location>
        <begin position="992"/>
        <end position="1007"/>
    </location>
</feature>
<comment type="similarity">
    <text evidence="1">Belongs to the CCSER family.</text>
</comment>
<feature type="compositionally biased region" description="Pro residues" evidence="4">
    <location>
        <begin position="1102"/>
        <end position="1184"/>
    </location>
</feature>
<feature type="region of interest" description="Disordered" evidence="4">
    <location>
        <begin position="73"/>
        <end position="143"/>
    </location>
</feature>
<evidence type="ECO:0000256" key="1">
    <source>
        <dbReference type="ARBA" id="ARBA00010949"/>
    </source>
</evidence>
<evidence type="ECO:0000256" key="2">
    <source>
        <dbReference type="ARBA" id="ARBA00023054"/>
    </source>
</evidence>
<dbReference type="GO" id="GO:0008017">
    <property type="term" value="F:microtubule binding"/>
    <property type="evidence" value="ECO:0007669"/>
    <property type="project" value="TreeGrafter"/>
</dbReference>
<dbReference type="RefSeq" id="XP_033796713.1">
    <property type="nucleotide sequence ID" value="XM_033940822.1"/>
</dbReference>
<dbReference type="PANTHER" id="PTHR22461:SF2">
    <property type="entry name" value="SERINE-RICH COILED-COIL DOMAIN-CONTAINING PROTEIN 2"/>
    <property type="match status" value="1"/>
</dbReference>
<dbReference type="GeneID" id="117358925"/>
<organism evidence="5 9">
    <name type="scientific">Geotrypetes seraphini</name>
    <name type="common">Gaboon caecilian</name>
    <name type="synonym">Caecilia seraphini</name>
    <dbReference type="NCBI Taxonomy" id="260995"/>
    <lineage>
        <taxon>Eukaryota</taxon>
        <taxon>Metazoa</taxon>
        <taxon>Chordata</taxon>
        <taxon>Craniata</taxon>
        <taxon>Vertebrata</taxon>
        <taxon>Euteleostomi</taxon>
        <taxon>Amphibia</taxon>
        <taxon>Gymnophiona</taxon>
        <taxon>Geotrypetes</taxon>
    </lineage>
</organism>